<dbReference type="InterPro" id="IPR025494">
    <property type="entry name" value="DUF4385"/>
</dbReference>
<reference evidence="3" key="1">
    <citation type="submission" date="2020-01" db="EMBL/GenBank/DDBJ databases">
        <authorList>
            <consortium name="DOE Joint Genome Institute"/>
            <person name="Haridas S."/>
            <person name="Albert R."/>
            <person name="Binder M."/>
            <person name="Bloem J."/>
            <person name="Labutti K."/>
            <person name="Salamov A."/>
            <person name="Andreopoulos B."/>
            <person name="Baker S.E."/>
            <person name="Barry K."/>
            <person name="Bills G."/>
            <person name="Bluhm B.H."/>
            <person name="Cannon C."/>
            <person name="Castanera R."/>
            <person name="Culley D.E."/>
            <person name="Daum C."/>
            <person name="Ezra D."/>
            <person name="Gonzalez J.B."/>
            <person name="Henrissat B."/>
            <person name="Kuo A."/>
            <person name="Liang C."/>
            <person name="Lipzen A."/>
            <person name="Lutzoni F."/>
            <person name="Magnuson J."/>
            <person name="Mondo S."/>
            <person name="Nolan M."/>
            <person name="Ohm R."/>
            <person name="Pangilinan J."/>
            <person name="Park H.-J."/>
            <person name="Ramirez L."/>
            <person name="Alfaro M."/>
            <person name="Sun H."/>
            <person name="Tritt A."/>
            <person name="Yoshinaga Y."/>
            <person name="Zwiers L.-H."/>
            <person name="Turgeon B.G."/>
            <person name="Goodwin S.B."/>
            <person name="Spatafora J.W."/>
            <person name="Crous P.W."/>
            <person name="Grigoriev I.V."/>
        </authorList>
    </citation>
    <scope>NUCLEOTIDE SEQUENCE</scope>
    <source>
        <strain evidence="3">CBS 342.82</strain>
    </source>
</reference>
<reference evidence="3" key="2">
    <citation type="submission" date="2020-04" db="EMBL/GenBank/DDBJ databases">
        <authorList>
            <consortium name="NCBI Genome Project"/>
        </authorList>
    </citation>
    <scope>NUCLEOTIDE SEQUENCE</scope>
    <source>
        <strain evidence="3">CBS 342.82</strain>
    </source>
</reference>
<gene>
    <name evidence="3" type="ORF">K489DRAFT_389502</name>
</gene>
<evidence type="ECO:0000313" key="2">
    <source>
        <dbReference type="Proteomes" id="UP000504637"/>
    </source>
</evidence>
<reference evidence="3" key="3">
    <citation type="submission" date="2025-08" db="UniProtKB">
        <authorList>
            <consortium name="RefSeq"/>
        </authorList>
    </citation>
    <scope>IDENTIFICATION</scope>
    <source>
        <strain evidence="3">CBS 342.82</strain>
    </source>
</reference>
<dbReference type="RefSeq" id="XP_033458671.1">
    <property type="nucleotide sequence ID" value="XM_033606516.1"/>
</dbReference>
<evidence type="ECO:0000313" key="3">
    <source>
        <dbReference type="RefSeq" id="XP_033458671.1"/>
    </source>
</evidence>
<dbReference type="Proteomes" id="UP000504637">
    <property type="component" value="Unplaced"/>
</dbReference>
<evidence type="ECO:0000256" key="1">
    <source>
        <dbReference type="SAM" id="MobiDB-lite"/>
    </source>
</evidence>
<dbReference type="OrthoDB" id="2589819at2759"/>
<feature type="compositionally biased region" description="Basic and acidic residues" evidence="1">
    <location>
        <begin position="99"/>
        <end position="108"/>
    </location>
</feature>
<sequence length="160" mass="18592">MSYRIGRGEQGVLTFEPYKSILLPHWRFKTVPIACESSQTLRKAFDFYIDAQDFVGADMARKFIQMGMTRAGRYANRAGGRKYQKSTDGSGEKVLLPKTEGHKGQEEKREASDIFRAVWMRCKDDEGYVNLKHIWTKELKDYERSSNIKKEVVIKKEQND</sequence>
<keyword evidence="2" id="KW-1185">Reference proteome</keyword>
<feature type="region of interest" description="Disordered" evidence="1">
    <location>
        <begin position="77"/>
        <end position="108"/>
    </location>
</feature>
<accession>A0A6J3M0S0</accession>
<protein>
    <submittedName>
        <fullName evidence="3">Uncharacterized protein</fullName>
    </submittedName>
</protein>
<proteinExistence type="predicted"/>
<dbReference type="GeneID" id="54364316"/>
<dbReference type="Pfam" id="PF14328">
    <property type="entry name" value="DUF4385"/>
    <property type="match status" value="1"/>
</dbReference>
<name>A0A6J3M0S0_9PEZI</name>
<organism evidence="3">
    <name type="scientific">Dissoconium aciculare CBS 342.82</name>
    <dbReference type="NCBI Taxonomy" id="1314786"/>
    <lineage>
        <taxon>Eukaryota</taxon>
        <taxon>Fungi</taxon>
        <taxon>Dikarya</taxon>
        <taxon>Ascomycota</taxon>
        <taxon>Pezizomycotina</taxon>
        <taxon>Dothideomycetes</taxon>
        <taxon>Dothideomycetidae</taxon>
        <taxon>Mycosphaerellales</taxon>
        <taxon>Dissoconiaceae</taxon>
        <taxon>Dissoconium</taxon>
    </lineage>
</organism>
<dbReference type="AlphaFoldDB" id="A0A6J3M0S0"/>